<accession>A0A6L2J2J9</accession>
<evidence type="ECO:0008006" key="3">
    <source>
        <dbReference type="Google" id="ProtNLM"/>
    </source>
</evidence>
<feature type="region of interest" description="Disordered" evidence="1">
    <location>
        <begin position="132"/>
        <end position="159"/>
    </location>
</feature>
<evidence type="ECO:0000313" key="2">
    <source>
        <dbReference type="EMBL" id="GEU31002.1"/>
    </source>
</evidence>
<protein>
    <recommendedName>
        <fullName evidence="3">Gag-Pol polyprotein</fullName>
    </recommendedName>
</protein>
<sequence>MNDLKRNKVELPNVTINTKFLNCLQPEWYKAKKDAKTHDPLALVAHTSSSSSRSPPPYYVIHPYSVVDYDDDYYREISSDDQEDSLTSTMMLLSCAITQRYSKLTNNRILTSLNTRNQVVVQSDRVNIQSRNVRNGGRLARRSYNTQEEPSESSNVLKETGNPRVHDYKCFMVQMLLAKKDEARVIISNEQNEFLLADAAQMEEIEELRTNICMIAIIQQETSDSDKGPSYDSTFINEVQTPLTGFMNMLFSNSDHEQTYHEQPKIVNSTNDDQINIDIIFDDLNVEINDRYVEHEKMLMINMIMNWNY</sequence>
<gene>
    <name evidence="2" type="ORF">Tci_002980</name>
</gene>
<dbReference type="AlphaFoldDB" id="A0A6L2J2J9"/>
<proteinExistence type="predicted"/>
<feature type="compositionally biased region" description="Polar residues" evidence="1">
    <location>
        <begin position="143"/>
        <end position="157"/>
    </location>
</feature>
<dbReference type="EMBL" id="BKCJ010000209">
    <property type="protein sequence ID" value="GEU31002.1"/>
    <property type="molecule type" value="Genomic_DNA"/>
</dbReference>
<evidence type="ECO:0000256" key="1">
    <source>
        <dbReference type="SAM" id="MobiDB-lite"/>
    </source>
</evidence>
<organism evidence="2">
    <name type="scientific">Tanacetum cinerariifolium</name>
    <name type="common">Dalmatian daisy</name>
    <name type="synonym">Chrysanthemum cinerariifolium</name>
    <dbReference type="NCBI Taxonomy" id="118510"/>
    <lineage>
        <taxon>Eukaryota</taxon>
        <taxon>Viridiplantae</taxon>
        <taxon>Streptophyta</taxon>
        <taxon>Embryophyta</taxon>
        <taxon>Tracheophyta</taxon>
        <taxon>Spermatophyta</taxon>
        <taxon>Magnoliopsida</taxon>
        <taxon>eudicotyledons</taxon>
        <taxon>Gunneridae</taxon>
        <taxon>Pentapetalae</taxon>
        <taxon>asterids</taxon>
        <taxon>campanulids</taxon>
        <taxon>Asterales</taxon>
        <taxon>Asteraceae</taxon>
        <taxon>Asteroideae</taxon>
        <taxon>Anthemideae</taxon>
        <taxon>Anthemidinae</taxon>
        <taxon>Tanacetum</taxon>
    </lineage>
</organism>
<comment type="caution">
    <text evidence="2">The sequence shown here is derived from an EMBL/GenBank/DDBJ whole genome shotgun (WGS) entry which is preliminary data.</text>
</comment>
<reference evidence="2" key="1">
    <citation type="journal article" date="2019" name="Sci. Rep.">
        <title>Draft genome of Tanacetum cinerariifolium, the natural source of mosquito coil.</title>
        <authorList>
            <person name="Yamashiro T."/>
            <person name="Shiraishi A."/>
            <person name="Satake H."/>
            <person name="Nakayama K."/>
        </authorList>
    </citation>
    <scope>NUCLEOTIDE SEQUENCE</scope>
</reference>
<name>A0A6L2J2J9_TANCI</name>